<sequence length="186" mass="21869">MNTKRITVELNEEEVYFLKQYANVYKAERNKDFTTEPIVVVQKEVHLPCPHDMGVEGVEYYEATIGDIHHTKEEVVEWALEEWELNERQLSELQEFLDDEYSDDFDTSRHGDFEGIDFKISKNGYQIVWEPVAYFLTRAEAEKYCKYQAHNLGKCRIYTENAGYANDGDYPKLTKTLLKMGMILND</sequence>
<evidence type="ECO:0000313" key="1">
    <source>
        <dbReference type="EMBL" id="SER47368.1"/>
    </source>
</evidence>
<name>A0A1H9PGS7_9LACT</name>
<protein>
    <submittedName>
        <fullName evidence="1">Uncharacterized protein</fullName>
    </submittedName>
</protein>
<reference evidence="1 2" key="1">
    <citation type="submission" date="2016-10" db="EMBL/GenBank/DDBJ databases">
        <authorList>
            <person name="de Groot N.N."/>
        </authorList>
    </citation>
    <scope>NUCLEOTIDE SEQUENCE [LARGE SCALE GENOMIC DNA]</scope>
    <source>
        <strain evidence="1 2">DSM 15827</strain>
    </source>
</reference>
<gene>
    <name evidence="1" type="ORF">SAMN05421767_1588</name>
</gene>
<dbReference type="OrthoDB" id="9762913at2"/>
<organism evidence="1 2">
    <name type="scientific">Granulicatella balaenopterae</name>
    <dbReference type="NCBI Taxonomy" id="137733"/>
    <lineage>
        <taxon>Bacteria</taxon>
        <taxon>Bacillati</taxon>
        <taxon>Bacillota</taxon>
        <taxon>Bacilli</taxon>
        <taxon>Lactobacillales</taxon>
        <taxon>Carnobacteriaceae</taxon>
        <taxon>Granulicatella</taxon>
    </lineage>
</organism>
<dbReference type="RefSeq" id="WP_089747983.1">
    <property type="nucleotide sequence ID" value="NZ_FOGF01000058.1"/>
</dbReference>
<dbReference type="STRING" id="137733.SAMN05421767_1588"/>
<keyword evidence="2" id="KW-1185">Reference proteome</keyword>
<dbReference type="AlphaFoldDB" id="A0A1H9PGS7"/>
<accession>A0A1H9PGS7</accession>
<evidence type="ECO:0000313" key="2">
    <source>
        <dbReference type="Proteomes" id="UP000198556"/>
    </source>
</evidence>
<dbReference type="EMBL" id="FOGF01000058">
    <property type="protein sequence ID" value="SER47368.1"/>
    <property type="molecule type" value="Genomic_DNA"/>
</dbReference>
<dbReference type="Proteomes" id="UP000198556">
    <property type="component" value="Unassembled WGS sequence"/>
</dbReference>
<proteinExistence type="predicted"/>